<protein>
    <submittedName>
        <fullName evidence="2">Uncharacterized protein</fullName>
    </submittedName>
</protein>
<dbReference type="Proteomes" id="UP001151760">
    <property type="component" value="Unassembled WGS sequence"/>
</dbReference>
<comment type="caution">
    <text evidence="2">The sequence shown here is derived from an EMBL/GenBank/DDBJ whole genome shotgun (WGS) entry which is preliminary data.</text>
</comment>
<keyword evidence="3" id="KW-1185">Reference proteome</keyword>
<reference evidence="2" key="2">
    <citation type="submission" date="2022-01" db="EMBL/GenBank/DDBJ databases">
        <authorList>
            <person name="Yamashiro T."/>
            <person name="Shiraishi A."/>
            <person name="Satake H."/>
            <person name="Nakayama K."/>
        </authorList>
    </citation>
    <scope>NUCLEOTIDE SEQUENCE</scope>
</reference>
<organism evidence="2 3">
    <name type="scientific">Tanacetum coccineum</name>
    <dbReference type="NCBI Taxonomy" id="301880"/>
    <lineage>
        <taxon>Eukaryota</taxon>
        <taxon>Viridiplantae</taxon>
        <taxon>Streptophyta</taxon>
        <taxon>Embryophyta</taxon>
        <taxon>Tracheophyta</taxon>
        <taxon>Spermatophyta</taxon>
        <taxon>Magnoliopsida</taxon>
        <taxon>eudicotyledons</taxon>
        <taxon>Gunneridae</taxon>
        <taxon>Pentapetalae</taxon>
        <taxon>asterids</taxon>
        <taxon>campanulids</taxon>
        <taxon>Asterales</taxon>
        <taxon>Asteraceae</taxon>
        <taxon>Asteroideae</taxon>
        <taxon>Anthemideae</taxon>
        <taxon>Anthemidinae</taxon>
        <taxon>Tanacetum</taxon>
    </lineage>
</organism>
<evidence type="ECO:0000256" key="1">
    <source>
        <dbReference type="SAM" id="MobiDB-lite"/>
    </source>
</evidence>
<dbReference type="EMBL" id="BQNB010012800">
    <property type="protein sequence ID" value="GJT08055.1"/>
    <property type="molecule type" value="Genomic_DNA"/>
</dbReference>
<sequence>MEAWFKEMSLTACNGRYAQWQIMVYDTLIQDNGVALRRERANSQRKKKRFNLILMELGDEIYSTVEHAEVLKECGKPIENAYKSLYFQPDLMHLKIQRQSDSQTKVTPPSSQLLKKTVIEQVEGLMACRENFGSHCKVLQATLTNPTNNTSELPQTIETRNGGYYTKDKNGQSDWTVWNSEGVNAMYRNLQVVPHKLAPQLNQTSRNTNSSRTSNVNAVCATCGKCVFNANHDACVSKFLKVVNARTKKPNGVPISTGKPKSQANKSVATPHKKTVASESTITNSKSYYRILYSLYLFIVDSGCTKHMTGKSISAVQFVENTGVPSFWHDQFAPILGWRFGVKGNIHDQMGFTYVEGLNHNLFSDLMCAKKMYETSVANDMQAHFPMTKGRQIIDNPDPHPEIQKCFSFCRYQSSITKEL</sequence>
<gene>
    <name evidence="2" type="ORF">Tco_0842517</name>
</gene>
<accession>A0ABQ5AZH9</accession>
<reference evidence="2" key="1">
    <citation type="journal article" date="2022" name="Int. J. Mol. Sci.">
        <title>Draft Genome of Tanacetum Coccineum: Genomic Comparison of Closely Related Tanacetum-Family Plants.</title>
        <authorList>
            <person name="Yamashiro T."/>
            <person name="Shiraishi A."/>
            <person name="Nakayama K."/>
            <person name="Satake H."/>
        </authorList>
    </citation>
    <scope>NUCLEOTIDE SEQUENCE</scope>
</reference>
<proteinExistence type="predicted"/>
<evidence type="ECO:0000313" key="3">
    <source>
        <dbReference type="Proteomes" id="UP001151760"/>
    </source>
</evidence>
<evidence type="ECO:0000313" key="2">
    <source>
        <dbReference type="EMBL" id="GJT08055.1"/>
    </source>
</evidence>
<feature type="compositionally biased region" description="Polar residues" evidence="1">
    <location>
        <begin position="259"/>
        <end position="268"/>
    </location>
</feature>
<name>A0ABQ5AZH9_9ASTR</name>
<feature type="region of interest" description="Disordered" evidence="1">
    <location>
        <begin position="251"/>
        <end position="270"/>
    </location>
</feature>